<dbReference type="Proteomes" id="UP000648908">
    <property type="component" value="Unassembled WGS sequence"/>
</dbReference>
<dbReference type="GO" id="GO:0009073">
    <property type="term" value="P:aromatic amino acid family biosynthetic process"/>
    <property type="evidence" value="ECO:0007669"/>
    <property type="project" value="UniProtKB-KW"/>
</dbReference>
<dbReference type="CDD" id="cd01065">
    <property type="entry name" value="NAD_bind_Shikimate_DH"/>
    <property type="match status" value="1"/>
</dbReference>
<dbReference type="Gene3D" id="3.40.50.720">
    <property type="entry name" value="NAD(P)-binding Rossmann-like Domain"/>
    <property type="match status" value="1"/>
</dbReference>
<dbReference type="GO" id="GO:0019632">
    <property type="term" value="P:shikimate metabolic process"/>
    <property type="evidence" value="ECO:0007669"/>
    <property type="project" value="TreeGrafter"/>
</dbReference>
<dbReference type="GO" id="GO:0050661">
    <property type="term" value="F:NADP binding"/>
    <property type="evidence" value="ECO:0007669"/>
    <property type="project" value="TreeGrafter"/>
</dbReference>
<feature type="domain" description="Shikimate dehydrogenase substrate binding N-terminal" evidence="4">
    <location>
        <begin position="11"/>
        <end position="95"/>
    </location>
</feature>
<name>A0A8K0XYZ8_9RHOB</name>
<sequence>MTMAPDYHLGLIGDNIAASRSPLLHVLAGRQNGMTVRYDRLVPPALGQSFDAVFDAAQAAGMRGVNVTYPYKEKAVSRVSVPDPLVRAMGAINTVLFTPGGPVGYNTDHSGFMAAYRGLRGDTPPGRVLMIGTGGVGRAVAFGLAALGAAELRLVDLDPAKAEALAADLRIAAPDLELRLETDPATAADGADGLVNCTPVGMVGYGGTPLAAPAMAGAEWVFDAVYTPTDTQFLADAGAAGAAVLSGWELFFWQGVHAFGLYSGGLPVDLAALRHALLTTDEVV</sequence>
<dbReference type="AlphaFoldDB" id="A0A8K0XYZ8"/>
<evidence type="ECO:0000256" key="3">
    <source>
        <dbReference type="ARBA" id="ARBA00023141"/>
    </source>
</evidence>
<evidence type="ECO:0000259" key="4">
    <source>
        <dbReference type="Pfam" id="PF08501"/>
    </source>
</evidence>
<keyword evidence="6" id="KW-1185">Reference proteome</keyword>
<dbReference type="InterPro" id="IPR046346">
    <property type="entry name" value="Aminoacid_DH-like_N_sf"/>
</dbReference>
<evidence type="ECO:0000256" key="1">
    <source>
        <dbReference type="ARBA" id="ARBA00004871"/>
    </source>
</evidence>
<evidence type="ECO:0000313" key="5">
    <source>
        <dbReference type="EMBL" id="MBL4916590.1"/>
    </source>
</evidence>
<dbReference type="PANTHER" id="PTHR21089">
    <property type="entry name" value="SHIKIMATE DEHYDROGENASE"/>
    <property type="match status" value="1"/>
</dbReference>
<proteinExistence type="predicted"/>
<dbReference type="SUPFAM" id="SSF51735">
    <property type="entry name" value="NAD(P)-binding Rossmann-fold domains"/>
    <property type="match status" value="1"/>
</dbReference>
<keyword evidence="3" id="KW-0057">Aromatic amino acid biosynthesis</keyword>
<dbReference type="GO" id="GO:0005829">
    <property type="term" value="C:cytosol"/>
    <property type="evidence" value="ECO:0007669"/>
    <property type="project" value="TreeGrafter"/>
</dbReference>
<dbReference type="GO" id="GO:0004764">
    <property type="term" value="F:shikimate 3-dehydrogenase (NADP+) activity"/>
    <property type="evidence" value="ECO:0007669"/>
    <property type="project" value="InterPro"/>
</dbReference>
<protein>
    <submittedName>
        <fullName evidence="5">Shikimate dehydrogenase</fullName>
    </submittedName>
</protein>
<accession>A0A8K0XYZ8</accession>
<dbReference type="Pfam" id="PF08501">
    <property type="entry name" value="Shikimate_dh_N"/>
    <property type="match status" value="1"/>
</dbReference>
<keyword evidence="3" id="KW-0028">Amino-acid biosynthesis</keyword>
<gene>
    <name evidence="5" type="ORF">JL811_05095</name>
</gene>
<comment type="caution">
    <text evidence="5">The sequence shown here is derived from an EMBL/GenBank/DDBJ whole genome shotgun (WGS) entry which is preliminary data.</text>
</comment>
<dbReference type="InterPro" id="IPR001557">
    <property type="entry name" value="L-lactate/malate_DH"/>
</dbReference>
<evidence type="ECO:0000313" key="6">
    <source>
        <dbReference type="Proteomes" id="UP000648908"/>
    </source>
</evidence>
<dbReference type="PANTHER" id="PTHR21089:SF1">
    <property type="entry name" value="BIFUNCTIONAL 3-DEHYDROQUINATE DEHYDRATASE_SHIKIMATE DEHYDROGENASE, CHLOROPLASTIC"/>
    <property type="match status" value="1"/>
</dbReference>
<dbReference type="GO" id="GO:0009423">
    <property type="term" value="P:chorismate biosynthetic process"/>
    <property type="evidence" value="ECO:0007669"/>
    <property type="project" value="TreeGrafter"/>
</dbReference>
<organism evidence="5 6">
    <name type="scientific">Szabonella alba</name>
    <dbReference type="NCBI Taxonomy" id="2804194"/>
    <lineage>
        <taxon>Bacteria</taxon>
        <taxon>Pseudomonadati</taxon>
        <taxon>Pseudomonadota</taxon>
        <taxon>Alphaproteobacteria</taxon>
        <taxon>Rhodobacterales</taxon>
        <taxon>Paracoccaceae</taxon>
        <taxon>Szabonella</taxon>
    </lineage>
</organism>
<dbReference type="InterPro" id="IPR013708">
    <property type="entry name" value="Shikimate_DH-bd_N"/>
</dbReference>
<dbReference type="SUPFAM" id="SSF53223">
    <property type="entry name" value="Aminoacid dehydrogenase-like, N-terminal domain"/>
    <property type="match status" value="1"/>
</dbReference>
<dbReference type="InterPro" id="IPR036291">
    <property type="entry name" value="NAD(P)-bd_dom_sf"/>
</dbReference>
<comment type="pathway">
    <text evidence="1">Metabolic intermediate biosynthesis; chorismate biosynthesis; chorismate from D-erythrose 4-phosphate and phosphoenolpyruvate: step 4/7.</text>
</comment>
<dbReference type="Gene3D" id="3.40.50.10860">
    <property type="entry name" value="Leucine Dehydrogenase, chain A, domain 1"/>
    <property type="match status" value="1"/>
</dbReference>
<dbReference type="InterPro" id="IPR022893">
    <property type="entry name" value="Shikimate_DH_fam"/>
</dbReference>
<dbReference type="PRINTS" id="PR00086">
    <property type="entry name" value="LLDHDRGNASE"/>
</dbReference>
<dbReference type="PROSITE" id="PS50890">
    <property type="entry name" value="PUA"/>
    <property type="match status" value="1"/>
</dbReference>
<evidence type="ECO:0000256" key="2">
    <source>
        <dbReference type="ARBA" id="ARBA00023002"/>
    </source>
</evidence>
<dbReference type="EMBL" id="JAESVN010000002">
    <property type="protein sequence ID" value="MBL4916590.1"/>
    <property type="molecule type" value="Genomic_DNA"/>
</dbReference>
<keyword evidence="2" id="KW-0560">Oxidoreductase</keyword>
<reference evidence="5" key="1">
    <citation type="submission" date="2021-01" db="EMBL/GenBank/DDBJ databases">
        <title>Tabrizicola alba sp. nov. a motile alkaliphilic bacterium isolated from a soda lake.</title>
        <authorList>
            <person name="Szuroczki S."/>
            <person name="Abbaszade G."/>
            <person name="Schumann P."/>
            <person name="Toth E."/>
        </authorList>
    </citation>
    <scope>NUCLEOTIDE SEQUENCE</scope>
    <source>
        <strain evidence="5">DMG-N-6</strain>
    </source>
</reference>